<accession>A0A1R2BMW5</accession>
<evidence type="ECO:0000256" key="1">
    <source>
        <dbReference type="ARBA" id="ARBA00006043"/>
    </source>
</evidence>
<dbReference type="InterPro" id="IPR055417">
    <property type="entry name" value="UFD1_N1"/>
</dbReference>
<dbReference type="InterPro" id="IPR042299">
    <property type="entry name" value="Ufd1-like_Nn"/>
</dbReference>
<gene>
    <name evidence="4" type="ORF">SteCoe_22146</name>
</gene>
<dbReference type="Pfam" id="PF03152">
    <property type="entry name" value="UFD1_N1"/>
    <property type="match status" value="1"/>
</dbReference>
<evidence type="ECO:0000256" key="2">
    <source>
        <dbReference type="ARBA" id="ARBA00022786"/>
    </source>
</evidence>
<evidence type="ECO:0000259" key="3">
    <source>
        <dbReference type="Pfam" id="PF03152"/>
    </source>
</evidence>
<sequence>MDVHYSKHFKHILPISLHSLYTRDLEFSDKIIMPRSICKELVRAKFPFPPQLILVPQRPFNNSIYCTVLDFSAEEDHLYLPYWMLRELGYKVLNSNKTPKRSPKSGYGVTANSIGHNTNSSNLCYSIMKCRVIEYYSFTEVNQEILQHELMKYMFIRQDSEVSVLINEQIIIIKILKVIPGPIATTDGKFELLRIENVPIKMKTVCEETSLMENFKSRLEKFPVFKKKLPKFLVEIIRKKESLKNDGVNETNRLVKRKIYHKKMYSYEPIESQGTTHSNSSTPDLLKKSLKVNRKLLEVGKSMDDQINVLPPILNVPKKIKINSPQLLTIAVPSLTPQFKHKTPSHSLKLSGWSKPRKNRSNTPYLSDLNKFDLSTSMSTYSYNEDYKYIKGVKIL</sequence>
<feature type="domain" description="Ubiquitin fusion degradation protein UFD1 N-terminal subdomain 1" evidence="3">
    <location>
        <begin position="14"/>
        <end position="91"/>
    </location>
</feature>
<dbReference type="GO" id="GO:0036503">
    <property type="term" value="P:ERAD pathway"/>
    <property type="evidence" value="ECO:0007669"/>
    <property type="project" value="TreeGrafter"/>
</dbReference>
<dbReference type="InterPro" id="IPR004854">
    <property type="entry name" value="Ufd1-like"/>
</dbReference>
<comment type="caution">
    <text evidence="4">The sequence shown here is derived from an EMBL/GenBank/DDBJ whole genome shotgun (WGS) entry which is preliminary data.</text>
</comment>
<dbReference type="PANTHER" id="PTHR12555:SF13">
    <property type="entry name" value="UBIQUITIN RECOGNITION FACTOR IN ER-ASSOCIATED DEGRADATION PROTEIN 1"/>
    <property type="match status" value="1"/>
</dbReference>
<dbReference type="PANTHER" id="PTHR12555">
    <property type="entry name" value="UBIQUITIN FUSION DEGRADATON PROTEIN 1"/>
    <property type="match status" value="1"/>
</dbReference>
<evidence type="ECO:0000313" key="5">
    <source>
        <dbReference type="Proteomes" id="UP000187209"/>
    </source>
</evidence>
<dbReference type="AlphaFoldDB" id="A0A1R2BMW5"/>
<keyword evidence="5" id="KW-1185">Reference proteome</keyword>
<keyword evidence="2" id="KW-0833">Ubl conjugation pathway</keyword>
<dbReference type="GO" id="GO:0006511">
    <property type="term" value="P:ubiquitin-dependent protein catabolic process"/>
    <property type="evidence" value="ECO:0007669"/>
    <property type="project" value="InterPro"/>
</dbReference>
<reference evidence="4 5" key="1">
    <citation type="submission" date="2016-11" db="EMBL/GenBank/DDBJ databases">
        <title>The macronuclear genome of Stentor coeruleus: a giant cell with tiny introns.</title>
        <authorList>
            <person name="Slabodnick M."/>
            <person name="Ruby J.G."/>
            <person name="Reiff S.B."/>
            <person name="Swart E.C."/>
            <person name="Gosai S."/>
            <person name="Prabakaran S."/>
            <person name="Witkowska E."/>
            <person name="Larue G.E."/>
            <person name="Fisher S."/>
            <person name="Freeman R.M."/>
            <person name="Gunawardena J."/>
            <person name="Chu W."/>
            <person name="Stover N.A."/>
            <person name="Gregory B.D."/>
            <person name="Nowacki M."/>
            <person name="Derisi J."/>
            <person name="Roy S.W."/>
            <person name="Marshall W.F."/>
            <person name="Sood P."/>
        </authorList>
    </citation>
    <scope>NUCLEOTIDE SEQUENCE [LARGE SCALE GENOMIC DNA]</scope>
    <source>
        <strain evidence="4">WM001</strain>
    </source>
</reference>
<dbReference type="GO" id="GO:0031593">
    <property type="term" value="F:polyubiquitin modification-dependent protein binding"/>
    <property type="evidence" value="ECO:0007669"/>
    <property type="project" value="TreeGrafter"/>
</dbReference>
<protein>
    <recommendedName>
        <fullName evidence="3">Ubiquitin fusion degradation protein UFD1 N-terminal subdomain 1 domain-containing protein</fullName>
    </recommendedName>
</protein>
<organism evidence="4 5">
    <name type="scientific">Stentor coeruleus</name>
    <dbReference type="NCBI Taxonomy" id="5963"/>
    <lineage>
        <taxon>Eukaryota</taxon>
        <taxon>Sar</taxon>
        <taxon>Alveolata</taxon>
        <taxon>Ciliophora</taxon>
        <taxon>Postciliodesmatophora</taxon>
        <taxon>Heterotrichea</taxon>
        <taxon>Heterotrichida</taxon>
        <taxon>Stentoridae</taxon>
        <taxon>Stentor</taxon>
    </lineage>
</organism>
<proteinExistence type="inferred from homology"/>
<dbReference type="EMBL" id="MPUH01000538">
    <property type="protein sequence ID" value="OMJ78127.1"/>
    <property type="molecule type" value="Genomic_DNA"/>
</dbReference>
<comment type="similarity">
    <text evidence="1">Belongs to the UFD1 family.</text>
</comment>
<dbReference type="OrthoDB" id="422728at2759"/>
<dbReference type="Gene3D" id="2.40.40.50">
    <property type="entry name" value="Ubiquitin fusion degradation protein UFD1, N-terminal domain"/>
    <property type="match status" value="1"/>
</dbReference>
<dbReference type="Proteomes" id="UP000187209">
    <property type="component" value="Unassembled WGS sequence"/>
</dbReference>
<name>A0A1R2BMW5_9CILI</name>
<evidence type="ECO:0000313" key="4">
    <source>
        <dbReference type="EMBL" id="OMJ78127.1"/>
    </source>
</evidence>
<dbReference type="GO" id="GO:0034098">
    <property type="term" value="C:VCP-NPL4-UFD1 AAA ATPase complex"/>
    <property type="evidence" value="ECO:0007669"/>
    <property type="project" value="TreeGrafter"/>
</dbReference>